<keyword evidence="2 12" id="KW-0639">Primosome</keyword>
<dbReference type="GO" id="GO:0000428">
    <property type="term" value="C:DNA-directed RNA polymerase complex"/>
    <property type="evidence" value="ECO:0007669"/>
    <property type="project" value="UniProtKB-KW"/>
</dbReference>
<dbReference type="OrthoDB" id="9803773at2"/>
<dbReference type="FunFam" id="3.40.1360.10:FF:000002">
    <property type="entry name" value="DNA primase"/>
    <property type="match status" value="1"/>
</dbReference>
<dbReference type="SMART" id="SM00400">
    <property type="entry name" value="ZnF_CHCC"/>
    <property type="match status" value="1"/>
</dbReference>
<dbReference type="Pfam" id="PF10410">
    <property type="entry name" value="DnaB_bind"/>
    <property type="match status" value="1"/>
</dbReference>
<keyword evidence="7 12" id="KW-0863">Zinc-finger</keyword>
<dbReference type="PIRSF" id="PIRSF002811">
    <property type="entry name" value="DnaG"/>
    <property type="match status" value="1"/>
</dbReference>
<evidence type="ECO:0000256" key="9">
    <source>
        <dbReference type="ARBA" id="ARBA00022842"/>
    </source>
</evidence>
<evidence type="ECO:0000256" key="15">
    <source>
        <dbReference type="SAM" id="MobiDB-lite"/>
    </source>
</evidence>
<dbReference type="SMART" id="SM00766">
    <property type="entry name" value="DnaG_DnaB_bind"/>
    <property type="match status" value="1"/>
</dbReference>
<dbReference type="GO" id="GO:0003899">
    <property type="term" value="F:DNA-directed RNA polymerase activity"/>
    <property type="evidence" value="ECO:0007669"/>
    <property type="project" value="UniProtKB-UniRule"/>
</dbReference>
<dbReference type="Pfam" id="PF01807">
    <property type="entry name" value="Zn_ribbon_DnaG"/>
    <property type="match status" value="1"/>
</dbReference>
<dbReference type="EMBL" id="LR699119">
    <property type="protein sequence ID" value="VVC75021.1"/>
    <property type="molecule type" value="Genomic_DNA"/>
</dbReference>
<keyword evidence="8 12" id="KW-0862">Zinc</keyword>
<comment type="catalytic activity">
    <reaction evidence="12">
        <text>ssDNA + n NTP = ssDNA/pppN(pN)n-1 hybrid + (n-1) diphosphate.</text>
        <dbReference type="EC" id="2.7.7.101"/>
    </reaction>
</comment>
<dbReference type="NCBIfam" id="TIGR01391">
    <property type="entry name" value="dnaG"/>
    <property type="match status" value="1"/>
</dbReference>
<evidence type="ECO:0000313" key="17">
    <source>
        <dbReference type="EMBL" id="VVC75021.1"/>
    </source>
</evidence>
<keyword evidence="1 12" id="KW-0240">DNA-directed RNA polymerase</keyword>
<dbReference type="GO" id="GO:1990077">
    <property type="term" value="C:primosome complex"/>
    <property type="evidence" value="ECO:0007669"/>
    <property type="project" value="UniProtKB-KW"/>
</dbReference>
<sequence>MNIPREFIELLLAKIDIVDLINAQVPLRKKSGSNYFARCPFHNEKSASFSVSQPKQFYYCFGCGAHGNAIDFMIQHERLSFPEAIETLARQAGMEVPHAGPAAKKEDSLPALFELMLQVTQDYYDQMRRSQRAIRYLKSRGISGKIAKLFSLGYAPPGWSHVLDQFGKSEAEKKRLLDAGLIIKKEEGGFYDRFRDRVMFPIHDYRGRIIGFGGRILDQGEPKYLNSPETALFQKGHELYGLYQALKSSHKLDRILVVEGYMDVVALFQHDITYAVATLGTATTSHHLHRLMRYTSEIVFCFDGDEAGRTAAWRALQVLFPLLQDNLQIRFLFLPDGEDPDSLVRKEGKPAFEKRLVSAASLSAFFFQTLGRQCDLATMEGRARFAASALGFIKQIPGGILPEILVEELAKRARIDVNELKLQIKNPGAAVPQSMPNPPQETQTDLARPKLKPPMQTALALMVQNPSLAALLTDPLPDNRLPGYTFLRRLTELLRQRPGMNTASLIEFWRGQKEESFVASLACWEHMIPETGLASEFLWAMRQITLLGIDEEINRLLAKASQDSLSDEEKQELSGWIVKKKVAAAETR</sequence>
<dbReference type="HAMAP" id="MF_00974">
    <property type="entry name" value="DNA_primase_DnaG"/>
    <property type="match status" value="1"/>
</dbReference>
<dbReference type="InterPro" id="IPR013173">
    <property type="entry name" value="DNA_primase_DnaG_DnaB-bd_dom"/>
</dbReference>
<dbReference type="InterPro" id="IPR019475">
    <property type="entry name" value="DNA_primase_DnaB-bd"/>
</dbReference>
<evidence type="ECO:0000256" key="12">
    <source>
        <dbReference type="HAMAP-Rule" id="MF_00974"/>
    </source>
</evidence>
<dbReference type="Gene3D" id="3.90.980.10">
    <property type="entry name" value="DNA primase, catalytic core, N-terminal domain"/>
    <property type="match status" value="1"/>
</dbReference>
<keyword evidence="3 12" id="KW-0808">Transferase</keyword>
<evidence type="ECO:0000256" key="13">
    <source>
        <dbReference type="PIRNR" id="PIRNR002811"/>
    </source>
</evidence>
<accession>A0A5E4PF89</accession>
<evidence type="ECO:0000256" key="3">
    <source>
        <dbReference type="ARBA" id="ARBA00022679"/>
    </source>
</evidence>
<feature type="region of interest" description="Disordered" evidence="15">
    <location>
        <begin position="428"/>
        <end position="447"/>
    </location>
</feature>
<dbReference type="SMART" id="SM00493">
    <property type="entry name" value="TOPRIM"/>
    <property type="match status" value="1"/>
</dbReference>
<name>A0A5E4PF89_9COXI</name>
<comment type="cofactor">
    <cofactor evidence="12 13 14">
        <name>Zn(2+)</name>
        <dbReference type="ChEBI" id="CHEBI:29105"/>
    </cofactor>
    <text evidence="12 13 14">Binds 1 zinc ion per monomer.</text>
</comment>
<evidence type="ECO:0000256" key="10">
    <source>
        <dbReference type="ARBA" id="ARBA00023125"/>
    </source>
</evidence>
<dbReference type="InterPro" id="IPR006295">
    <property type="entry name" value="DNA_primase_DnaG"/>
</dbReference>
<organism evidence="17 18">
    <name type="scientific">Aquicella siphonis</name>
    <dbReference type="NCBI Taxonomy" id="254247"/>
    <lineage>
        <taxon>Bacteria</taxon>
        <taxon>Pseudomonadati</taxon>
        <taxon>Pseudomonadota</taxon>
        <taxon>Gammaproteobacteria</taxon>
        <taxon>Legionellales</taxon>
        <taxon>Coxiellaceae</taxon>
        <taxon>Aquicella</taxon>
    </lineage>
</organism>
<evidence type="ECO:0000313" key="18">
    <source>
        <dbReference type="Proteomes" id="UP000324194"/>
    </source>
</evidence>
<dbReference type="InterPro" id="IPR037068">
    <property type="entry name" value="DNA_primase_core_N_sf"/>
</dbReference>
<dbReference type="Gene3D" id="3.40.1360.10">
    <property type="match status" value="1"/>
</dbReference>
<keyword evidence="5 12" id="KW-0235">DNA replication</keyword>
<reference evidence="17 18" key="1">
    <citation type="submission" date="2019-08" db="EMBL/GenBank/DDBJ databases">
        <authorList>
            <person name="Guy L."/>
        </authorList>
    </citation>
    <scope>NUCLEOTIDE SEQUENCE [LARGE SCALE GENOMIC DNA]</scope>
    <source>
        <strain evidence="17 18">SGT-108</strain>
    </source>
</reference>
<evidence type="ECO:0000256" key="5">
    <source>
        <dbReference type="ARBA" id="ARBA00022705"/>
    </source>
</evidence>
<dbReference type="InterPro" id="IPR034151">
    <property type="entry name" value="TOPRIM_DnaG_bac"/>
</dbReference>
<evidence type="ECO:0000256" key="6">
    <source>
        <dbReference type="ARBA" id="ARBA00022723"/>
    </source>
</evidence>
<dbReference type="InterPro" id="IPR030846">
    <property type="entry name" value="DnaG_bac"/>
</dbReference>
<keyword evidence="18" id="KW-1185">Reference proteome</keyword>
<feature type="domain" description="Toprim" evidence="16">
    <location>
        <begin position="253"/>
        <end position="335"/>
    </location>
</feature>
<dbReference type="Pfam" id="PF08278">
    <property type="entry name" value="DnaG_DnaB_bind"/>
    <property type="match status" value="1"/>
</dbReference>
<dbReference type="FunFam" id="3.90.980.10:FF:000001">
    <property type="entry name" value="DNA primase"/>
    <property type="match status" value="1"/>
</dbReference>
<comment type="subunit">
    <text evidence="12">Monomer. Interacts with DnaB.</text>
</comment>
<comment type="similarity">
    <text evidence="12 13">Belongs to the DnaG primase family.</text>
</comment>
<dbReference type="Gene3D" id="1.10.860.10">
    <property type="entry name" value="DNAb Helicase, Chain A"/>
    <property type="match status" value="1"/>
</dbReference>
<evidence type="ECO:0000256" key="4">
    <source>
        <dbReference type="ARBA" id="ARBA00022695"/>
    </source>
</evidence>
<feature type="zinc finger region" description="CHC2-type" evidence="12 14">
    <location>
        <begin position="39"/>
        <end position="63"/>
    </location>
</feature>
<dbReference type="EC" id="2.7.7.101" evidence="12"/>
<dbReference type="GO" id="GO:0008270">
    <property type="term" value="F:zinc ion binding"/>
    <property type="evidence" value="ECO:0007669"/>
    <property type="project" value="UniProtKB-UniRule"/>
</dbReference>
<dbReference type="Pfam" id="PF13155">
    <property type="entry name" value="Toprim_2"/>
    <property type="match status" value="1"/>
</dbReference>
<dbReference type="InterPro" id="IPR006171">
    <property type="entry name" value="TOPRIM_dom"/>
</dbReference>
<dbReference type="Gene3D" id="1.20.50.20">
    <property type="entry name" value="DnaG, RNA polymerase domain, helical bundle"/>
    <property type="match status" value="1"/>
</dbReference>
<dbReference type="InterPro" id="IPR002694">
    <property type="entry name" value="Znf_CHC2"/>
</dbReference>
<dbReference type="SUPFAM" id="SSF57783">
    <property type="entry name" value="Zinc beta-ribbon"/>
    <property type="match status" value="1"/>
</dbReference>
<keyword evidence="11 12" id="KW-0804">Transcription</keyword>
<dbReference type="SUPFAM" id="SSF56731">
    <property type="entry name" value="DNA primase core"/>
    <property type="match status" value="1"/>
</dbReference>
<comment type="function">
    <text evidence="12 13">RNA polymerase that catalyzes the synthesis of short RNA molecules used as primers for DNA polymerase during DNA replication.</text>
</comment>
<evidence type="ECO:0000256" key="1">
    <source>
        <dbReference type="ARBA" id="ARBA00022478"/>
    </source>
</evidence>
<evidence type="ECO:0000256" key="8">
    <source>
        <dbReference type="ARBA" id="ARBA00022833"/>
    </source>
</evidence>
<evidence type="ECO:0000259" key="16">
    <source>
        <dbReference type="PROSITE" id="PS50880"/>
    </source>
</evidence>
<dbReference type="AlphaFoldDB" id="A0A5E4PF89"/>
<keyword evidence="4 12" id="KW-0548">Nucleotidyltransferase</keyword>
<comment type="domain">
    <text evidence="12">Contains an N-terminal zinc-binding domain, a central core domain that contains the primase activity, and a C-terminal DnaB-binding domain.</text>
</comment>
<protein>
    <recommendedName>
        <fullName evidence="12 13">DNA primase</fullName>
        <ecNumber evidence="12">2.7.7.101</ecNumber>
    </recommendedName>
</protein>
<dbReference type="PANTHER" id="PTHR30313">
    <property type="entry name" value="DNA PRIMASE"/>
    <property type="match status" value="1"/>
</dbReference>
<dbReference type="PANTHER" id="PTHR30313:SF2">
    <property type="entry name" value="DNA PRIMASE"/>
    <property type="match status" value="1"/>
</dbReference>
<dbReference type="KEGG" id="asip:AQUSIP_02960"/>
<evidence type="ECO:0000256" key="7">
    <source>
        <dbReference type="ARBA" id="ARBA00022771"/>
    </source>
</evidence>
<dbReference type="InterPro" id="IPR013264">
    <property type="entry name" value="DNAG_N"/>
</dbReference>
<gene>
    <name evidence="17" type="primary">dnaG_1</name>
    <name evidence="12" type="synonym">dnaG</name>
    <name evidence="17" type="ORF">AQUSIP_02960</name>
</gene>
<dbReference type="SUPFAM" id="SSF117023">
    <property type="entry name" value="DNA primase DnaG, C-terminal domain"/>
    <property type="match status" value="1"/>
</dbReference>
<keyword evidence="6 12" id="KW-0479">Metal-binding</keyword>
<dbReference type="Gene3D" id="3.90.580.10">
    <property type="entry name" value="Zinc finger, CHC2-type domain"/>
    <property type="match status" value="1"/>
</dbReference>
<evidence type="ECO:0000256" key="2">
    <source>
        <dbReference type="ARBA" id="ARBA00022515"/>
    </source>
</evidence>
<dbReference type="GO" id="GO:0003677">
    <property type="term" value="F:DNA binding"/>
    <property type="evidence" value="ECO:0007669"/>
    <property type="project" value="UniProtKB-KW"/>
</dbReference>
<proteinExistence type="inferred from homology"/>
<dbReference type="InterPro" id="IPR016136">
    <property type="entry name" value="DNA_helicase_N/primase_C"/>
</dbReference>
<dbReference type="InterPro" id="IPR036977">
    <property type="entry name" value="DNA_primase_Znf_CHC2"/>
</dbReference>
<dbReference type="PROSITE" id="PS50880">
    <property type="entry name" value="TOPRIM"/>
    <property type="match status" value="1"/>
</dbReference>
<dbReference type="Pfam" id="PF08275">
    <property type="entry name" value="DNAG_N"/>
    <property type="match status" value="1"/>
</dbReference>
<keyword evidence="9" id="KW-0460">Magnesium</keyword>
<dbReference type="InterPro" id="IPR050219">
    <property type="entry name" value="DnaG_primase"/>
</dbReference>
<dbReference type="RefSeq" id="WP_148337942.1">
    <property type="nucleotide sequence ID" value="NZ_LR699119.1"/>
</dbReference>
<evidence type="ECO:0000256" key="11">
    <source>
        <dbReference type="ARBA" id="ARBA00023163"/>
    </source>
</evidence>
<dbReference type="FunFam" id="3.90.580.10:FF:000001">
    <property type="entry name" value="DNA primase"/>
    <property type="match status" value="1"/>
</dbReference>
<dbReference type="Proteomes" id="UP000324194">
    <property type="component" value="Chromosome 1"/>
</dbReference>
<dbReference type="CDD" id="cd03364">
    <property type="entry name" value="TOPRIM_DnaG_primases"/>
    <property type="match status" value="1"/>
</dbReference>
<evidence type="ECO:0000256" key="14">
    <source>
        <dbReference type="PIRSR" id="PIRSR002811-1"/>
    </source>
</evidence>
<dbReference type="GO" id="GO:0005737">
    <property type="term" value="C:cytoplasm"/>
    <property type="evidence" value="ECO:0007669"/>
    <property type="project" value="TreeGrafter"/>
</dbReference>
<dbReference type="GO" id="GO:0006269">
    <property type="term" value="P:DNA replication, synthesis of primer"/>
    <property type="evidence" value="ECO:0007669"/>
    <property type="project" value="UniProtKB-UniRule"/>
</dbReference>
<keyword evidence="10 12" id="KW-0238">DNA-binding</keyword>